<reference evidence="5 6" key="1">
    <citation type="submission" date="2020-10" db="EMBL/GenBank/DDBJ databases">
        <title>Draft genome and description of Brachybacterium epidermidis sp nov.</title>
        <authorList>
            <person name="Boxberger M."/>
            <person name="La Scola B."/>
        </authorList>
    </citation>
    <scope>NUCLEOTIDE SEQUENCE [LARGE SCALE GENOMIC DNA]</scope>
    <source>
        <strain evidence="5 6">Marseille-Q2903</strain>
    </source>
</reference>
<dbReference type="SUPFAM" id="SSF46785">
    <property type="entry name" value="Winged helix' DNA-binding domain"/>
    <property type="match status" value="1"/>
</dbReference>
<dbReference type="SUPFAM" id="SSF48008">
    <property type="entry name" value="GntR ligand-binding domain-like"/>
    <property type="match status" value="1"/>
</dbReference>
<evidence type="ECO:0000313" key="6">
    <source>
        <dbReference type="Proteomes" id="UP000644727"/>
    </source>
</evidence>
<dbReference type="Gene3D" id="1.20.120.530">
    <property type="entry name" value="GntR ligand-binding domain-like"/>
    <property type="match status" value="1"/>
</dbReference>
<keyword evidence="1" id="KW-0805">Transcription regulation</keyword>
<dbReference type="Pfam" id="PF07729">
    <property type="entry name" value="FCD"/>
    <property type="match status" value="1"/>
</dbReference>
<dbReference type="PROSITE" id="PS50949">
    <property type="entry name" value="HTH_GNTR"/>
    <property type="match status" value="1"/>
</dbReference>
<feature type="domain" description="HTH gntR-type" evidence="4">
    <location>
        <begin position="3"/>
        <end position="70"/>
    </location>
</feature>
<dbReference type="Proteomes" id="UP000644727">
    <property type="component" value="Unassembled WGS sequence"/>
</dbReference>
<comment type="caution">
    <text evidence="5">The sequence shown here is derived from an EMBL/GenBank/DDBJ whole genome shotgun (WGS) entry which is preliminary data.</text>
</comment>
<organism evidence="5 6">
    <name type="scientific">Brachybacterium epidermidis</name>
    <dbReference type="NCBI Taxonomy" id="2781983"/>
    <lineage>
        <taxon>Bacteria</taxon>
        <taxon>Bacillati</taxon>
        <taxon>Actinomycetota</taxon>
        <taxon>Actinomycetes</taxon>
        <taxon>Micrococcales</taxon>
        <taxon>Dermabacteraceae</taxon>
        <taxon>Brachybacterium</taxon>
    </lineage>
</organism>
<dbReference type="CDD" id="cd07377">
    <property type="entry name" value="WHTH_GntR"/>
    <property type="match status" value="1"/>
</dbReference>
<dbReference type="InterPro" id="IPR008920">
    <property type="entry name" value="TF_FadR/GntR_C"/>
</dbReference>
<keyword evidence="3" id="KW-0804">Transcription</keyword>
<proteinExistence type="predicted"/>
<dbReference type="InterPro" id="IPR000524">
    <property type="entry name" value="Tscrpt_reg_HTH_GntR"/>
</dbReference>
<dbReference type="Gene3D" id="1.10.10.10">
    <property type="entry name" value="Winged helix-like DNA-binding domain superfamily/Winged helix DNA-binding domain"/>
    <property type="match status" value="1"/>
</dbReference>
<evidence type="ECO:0000313" key="5">
    <source>
        <dbReference type="EMBL" id="MBE9404553.1"/>
    </source>
</evidence>
<name>A0ABR9W338_9MICO</name>
<sequence length="225" mass="24582">MSDHAARSVTDELRSRIMEARLDAGTPLREVALAEEFGVSRIPVREALQTLTGEGFVISTPNVGSRVASPPYADAAELFDLRIVLEVAMVRSAAERFRDDTEPGERSAALLAEVESSLCDGEQGVERRDARQIASANLHFHQGIALLAQRPVLSDLLQRIGGRIEWMHATHGGYTANRGSSTWTQHRRIFELVTDGAVEGAAEAMRDHLVRSRDAFLAGLADLPD</sequence>
<evidence type="ECO:0000256" key="2">
    <source>
        <dbReference type="ARBA" id="ARBA00023125"/>
    </source>
</evidence>
<dbReference type="InterPro" id="IPR011711">
    <property type="entry name" value="GntR_C"/>
</dbReference>
<evidence type="ECO:0000256" key="1">
    <source>
        <dbReference type="ARBA" id="ARBA00023015"/>
    </source>
</evidence>
<dbReference type="SMART" id="SM00895">
    <property type="entry name" value="FCD"/>
    <property type="match status" value="1"/>
</dbReference>
<dbReference type="RefSeq" id="WP_193866299.1">
    <property type="nucleotide sequence ID" value="NZ_JADEYR010000011.1"/>
</dbReference>
<evidence type="ECO:0000259" key="4">
    <source>
        <dbReference type="PROSITE" id="PS50949"/>
    </source>
</evidence>
<dbReference type="InterPro" id="IPR036388">
    <property type="entry name" value="WH-like_DNA-bd_sf"/>
</dbReference>
<dbReference type="PRINTS" id="PR00035">
    <property type="entry name" value="HTHGNTR"/>
</dbReference>
<accession>A0ABR9W338</accession>
<dbReference type="PANTHER" id="PTHR43537">
    <property type="entry name" value="TRANSCRIPTIONAL REGULATOR, GNTR FAMILY"/>
    <property type="match status" value="1"/>
</dbReference>
<dbReference type="PANTHER" id="PTHR43537:SF24">
    <property type="entry name" value="GLUCONATE OPERON TRANSCRIPTIONAL REPRESSOR"/>
    <property type="match status" value="1"/>
</dbReference>
<gene>
    <name evidence="5" type="ORF">IOE58_10300</name>
</gene>
<dbReference type="InterPro" id="IPR036390">
    <property type="entry name" value="WH_DNA-bd_sf"/>
</dbReference>
<keyword evidence="2" id="KW-0238">DNA-binding</keyword>
<evidence type="ECO:0000256" key="3">
    <source>
        <dbReference type="ARBA" id="ARBA00023163"/>
    </source>
</evidence>
<keyword evidence="6" id="KW-1185">Reference proteome</keyword>
<dbReference type="Pfam" id="PF00392">
    <property type="entry name" value="GntR"/>
    <property type="match status" value="1"/>
</dbReference>
<dbReference type="SMART" id="SM00345">
    <property type="entry name" value="HTH_GNTR"/>
    <property type="match status" value="1"/>
</dbReference>
<protein>
    <submittedName>
        <fullName evidence="5">GntR family transcriptional regulator</fullName>
    </submittedName>
</protein>
<dbReference type="EMBL" id="JADEYR010000011">
    <property type="protein sequence ID" value="MBE9404553.1"/>
    <property type="molecule type" value="Genomic_DNA"/>
</dbReference>